<reference evidence="2 3" key="1">
    <citation type="journal article" date="2024" name="BMC Genomics">
        <title>De novo assembly and annotation of Popillia japonica's genome with initial clues to its potential as an invasive pest.</title>
        <authorList>
            <person name="Cucini C."/>
            <person name="Boschi S."/>
            <person name="Funari R."/>
            <person name="Cardaioli E."/>
            <person name="Iannotti N."/>
            <person name="Marturano G."/>
            <person name="Paoli F."/>
            <person name="Bruttini M."/>
            <person name="Carapelli A."/>
            <person name="Frati F."/>
            <person name="Nardi F."/>
        </authorList>
    </citation>
    <scope>NUCLEOTIDE SEQUENCE [LARGE SCALE GENOMIC DNA]</scope>
    <source>
        <strain evidence="2">DMR45628</strain>
    </source>
</reference>
<evidence type="ECO:0000256" key="1">
    <source>
        <dbReference type="SAM" id="MobiDB-lite"/>
    </source>
</evidence>
<evidence type="ECO:0000313" key="2">
    <source>
        <dbReference type="EMBL" id="KAK9751801.1"/>
    </source>
</evidence>
<gene>
    <name evidence="2" type="ORF">QE152_g4754</name>
</gene>
<keyword evidence="3" id="KW-1185">Reference proteome</keyword>
<dbReference type="Proteomes" id="UP001458880">
    <property type="component" value="Unassembled WGS sequence"/>
</dbReference>
<dbReference type="EMBL" id="JASPKY010000025">
    <property type="protein sequence ID" value="KAK9751801.1"/>
    <property type="molecule type" value="Genomic_DNA"/>
</dbReference>
<comment type="caution">
    <text evidence="2">The sequence shown here is derived from an EMBL/GenBank/DDBJ whole genome shotgun (WGS) entry which is preliminary data.</text>
</comment>
<feature type="compositionally biased region" description="Basic and acidic residues" evidence="1">
    <location>
        <begin position="146"/>
        <end position="173"/>
    </location>
</feature>
<name>A0AAW1MZ81_POPJA</name>
<dbReference type="AlphaFoldDB" id="A0AAW1MZ81"/>
<feature type="region of interest" description="Disordered" evidence="1">
    <location>
        <begin position="127"/>
        <end position="187"/>
    </location>
</feature>
<sequence>MFLHVLDQTIWNSFVLYGKQGGSNSHLKFRLDLVQQIIEKYPKQTSGRPSGSSLPLRLIGRHFIEVKTSGRPSGSSLPLRLIGRHFIEVIPPTANKERHTRQCKISQKPYSAILPPGRIKRWIKLQEDDEECEDDGRAADDDEPEDDRRTEKMKNPKTMEERKTMKVQVEKGKLTVTLGHHGRMAEL</sequence>
<organism evidence="2 3">
    <name type="scientific">Popillia japonica</name>
    <name type="common">Japanese beetle</name>
    <dbReference type="NCBI Taxonomy" id="7064"/>
    <lineage>
        <taxon>Eukaryota</taxon>
        <taxon>Metazoa</taxon>
        <taxon>Ecdysozoa</taxon>
        <taxon>Arthropoda</taxon>
        <taxon>Hexapoda</taxon>
        <taxon>Insecta</taxon>
        <taxon>Pterygota</taxon>
        <taxon>Neoptera</taxon>
        <taxon>Endopterygota</taxon>
        <taxon>Coleoptera</taxon>
        <taxon>Polyphaga</taxon>
        <taxon>Scarabaeiformia</taxon>
        <taxon>Scarabaeidae</taxon>
        <taxon>Rutelinae</taxon>
        <taxon>Popillia</taxon>
    </lineage>
</organism>
<protein>
    <submittedName>
        <fullName evidence="2">Uncharacterized protein</fullName>
    </submittedName>
</protein>
<feature type="compositionally biased region" description="Acidic residues" evidence="1">
    <location>
        <begin position="127"/>
        <end position="145"/>
    </location>
</feature>
<accession>A0AAW1MZ81</accession>
<proteinExistence type="predicted"/>
<evidence type="ECO:0000313" key="3">
    <source>
        <dbReference type="Proteomes" id="UP001458880"/>
    </source>
</evidence>